<reference evidence="2 3" key="2">
    <citation type="submission" date="2010-03" db="EMBL/GenBank/DDBJ databases">
        <authorList>
            <person name="Pajon A."/>
        </authorList>
    </citation>
    <scope>NUCLEOTIDE SEQUENCE [LARGE SCALE GENOMIC DNA]</scope>
    <source>
        <strain evidence="2 3">SL3/3</strain>
    </source>
</reference>
<evidence type="ECO:0000313" key="3">
    <source>
        <dbReference type="Proteomes" id="UP000007059"/>
    </source>
</evidence>
<evidence type="ECO:0000256" key="1">
    <source>
        <dbReference type="SAM" id="Phobius"/>
    </source>
</evidence>
<dbReference type="AlphaFoldDB" id="D4K5U8"/>
<dbReference type="RefSeq" id="WP_015538387.1">
    <property type="nucleotide sequence ID" value="NC_021020.1"/>
</dbReference>
<dbReference type="eggNOG" id="ENOG50334GA">
    <property type="taxonomic scope" value="Bacteria"/>
</dbReference>
<organism evidence="2 3">
    <name type="scientific">Faecalibacterium prausnitzii SL3/3</name>
    <dbReference type="NCBI Taxonomy" id="657322"/>
    <lineage>
        <taxon>Bacteria</taxon>
        <taxon>Bacillati</taxon>
        <taxon>Bacillota</taxon>
        <taxon>Clostridia</taxon>
        <taxon>Eubacteriales</taxon>
        <taxon>Oscillospiraceae</taxon>
        <taxon>Faecalibacterium</taxon>
    </lineage>
</organism>
<feature type="transmembrane region" description="Helical" evidence="1">
    <location>
        <begin position="193"/>
        <end position="220"/>
    </location>
</feature>
<feature type="transmembrane region" description="Helical" evidence="1">
    <location>
        <begin position="34"/>
        <end position="52"/>
    </location>
</feature>
<name>D4K5U8_9FIRM</name>
<dbReference type="HOGENOM" id="CLU_615033_0_0_9"/>
<dbReference type="EMBL" id="FP929046">
    <property type="protein sequence ID" value="CBL02957.1"/>
    <property type="molecule type" value="Genomic_DNA"/>
</dbReference>
<dbReference type="PATRIC" id="fig|657322.3.peg.2727"/>
<feature type="transmembrane region" description="Helical" evidence="1">
    <location>
        <begin position="72"/>
        <end position="94"/>
    </location>
</feature>
<accession>D4K5U8</accession>
<feature type="transmembrane region" description="Helical" evidence="1">
    <location>
        <begin position="5"/>
        <end position="22"/>
    </location>
</feature>
<keyword evidence="1" id="KW-0472">Membrane</keyword>
<sequence>MSCIARICCIIGIIVTILFYLWKFKIKNYIFSPFNISVLVLLFVTLIMPFFFTADMAWIALGITNAKSMAKYLSNSVIINVCGLLIFILTAFYVESKRIEVRFRINVAETFMVNINPRALSFMFWMTAVAWVGIVFTFNHGIPLLNGGRTFYINTAISPVYLLLNELLFILSLIYGVQYITRKKRLIEFFTSVILLIGTGNRGTVLLSTIYPIGVLWFYYKDSNTAKGLKKKARKTTWRIIWLGAVLLSAGMIMMLVRNGIKTNVKDLIFEFLYGNSFSDIRDGAFVLKGWKESKLGYICGKTYLAGLISFIPSSMSPFKMKWGWGRFSTEMLFGWENHPGLRGGNFMEAYVNFGWIGVIFSAILQGYISAYIENLFYEMCVRKKVGLHLGKVLMIVLLQKLQGFLICTSGNYTLFVFIAFVLVSVLLSALTRDKKEIRIIYHTR</sequence>
<protein>
    <recommendedName>
        <fullName evidence="4">Oligosaccharide repeat unit polymerase</fullName>
    </recommendedName>
</protein>
<dbReference type="Proteomes" id="UP000007059">
    <property type="component" value="Chromosome"/>
</dbReference>
<evidence type="ECO:0008006" key="4">
    <source>
        <dbReference type="Google" id="ProtNLM"/>
    </source>
</evidence>
<feature type="transmembrane region" description="Helical" evidence="1">
    <location>
        <begin position="162"/>
        <end position="181"/>
    </location>
</feature>
<reference evidence="2 3" key="1">
    <citation type="submission" date="2010-03" db="EMBL/GenBank/DDBJ databases">
        <title>The genome sequence of Faecalibacterium prausnitzii SL3/3.</title>
        <authorList>
            <consortium name="metaHIT consortium -- http://www.metahit.eu/"/>
            <person name="Pajon A."/>
            <person name="Turner K."/>
            <person name="Parkhill J."/>
            <person name="Duncan S."/>
            <person name="Flint H."/>
        </authorList>
    </citation>
    <scope>NUCLEOTIDE SEQUENCE [LARGE SCALE GENOMIC DNA]</scope>
    <source>
        <strain evidence="2 3">SL3/3</strain>
    </source>
</reference>
<feature type="transmembrane region" description="Helical" evidence="1">
    <location>
        <begin position="354"/>
        <end position="374"/>
    </location>
</feature>
<feature type="transmembrane region" description="Helical" evidence="1">
    <location>
        <begin position="240"/>
        <end position="257"/>
    </location>
</feature>
<keyword evidence="1" id="KW-0812">Transmembrane</keyword>
<dbReference type="KEGG" id="fpa:FPR_28590"/>
<gene>
    <name evidence="2" type="ORF">FPR_28590</name>
</gene>
<proteinExistence type="predicted"/>
<evidence type="ECO:0000313" key="2">
    <source>
        <dbReference type="EMBL" id="CBL02957.1"/>
    </source>
</evidence>
<feature type="transmembrane region" description="Helical" evidence="1">
    <location>
        <begin position="413"/>
        <end position="431"/>
    </location>
</feature>
<keyword evidence="1" id="KW-1133">Transmembrane helix</keyword>
<feature type="transmembrane region" description="Helical" evidence="1">
    <location>
        <begin position="122"/>
        <end position="142"/>
    </location>
</feature>